<feature type="transmembrane region" description="Helical" evidence="1">
    <location>
        <begin position="43"/>
        <end position="65"/>
    </location>
</feature>
<dbReference type="EMBL" id="AZEF01000020">
    <property type="protein sequence ID" value="KRL01834.1"/>
    <property type="molecule type" value="Genomic_DNA"/>
</dbReference>
<dbReference type="AlphaFoldDB" id="A0A0R1MAE0"/>
<dbReference type="STRING" id="1423731.FC81_GL001045"/>
<evidence type="ECO:0000313" key="3">
    <source>
        <dbReference type="EMBL" id="KRL01834.1"/>
    </source>
</evidence>
<feature type="transmembrane region" description="Helical" evidence="1">
    <location>
        <begin position="105"/>
        <end position="123"/>
    </location>
</feature>
<keyword evidence="1" id="KW-1133">Transmembrane helix</keyword>
<proteinExistence type="predicted"/>
<name>A0A0R1MAE0_9LACO</name>
<keyword evidence="1" id="KW-0812">Transmembrane</keyword>
<organism evidence="3 4">
    <name type="scientific">Liquorilactobacillus capillatus DSM 19910</name>
    <dbReference type="NCBI Taxonomy" id="1423731"/>
    <lineage>
        <taxon>Bacteria</taxon>
        <taxon>Bacillati</taxon>
        <taxon>Bacillota</taxon>
        <taxon>Bacilli</taxon>
        <taxon>Lactobacillales</taxon>
        <taxon>Lactobacillaceae</taxon>
        <taxon>Liquorilactobacillus</taxon>
    </lineage>
</organism>
<sequence length="125" mass="13948">MEKYMQWLKQKIYFKSVSATLLITIIILVVAKLTVCGVLLSNILFTSGLLLICISIIDVLLRAHLLAGWFRHKKKGETDEEYRKNKIKVNEVGSLKNMPVQSSKFGRSCLAAGSILILGAILITI</sequence>
<evidence type="ECO:0000259" key="2">
    <source>
        <dbReference type="Pfam" id="PF13038"/>
    </source>
</evidence>
<evidence type="ECO:0000313" key="4">
    <source>
        <dbReference type="Proteomes" id="UP000051621"/>
    </source>
</evidence>
<dbReference type="Proteomes" id="UP000051621">
    <property type="component" value="Unassembled WGS sequence"/>
</dbReference>
<dbReference type="Pfam" id="PF13038">
    <property type="entry name" value="DUF3899"/>
    <property type="match status" value="1"/>
</dbReference>
<feature type="transmembrane region" description="Helical" evidence="1">
    <location>
        <begin position="12"/>
        <end position="31"/>
    </location>
</feature>
<keyword evidence="4" id="KW-1185">Reference proteome</keyword>
<evidence type="ECO:0000256" key="1">
    <source>
        <dbReference type="SAM" id="Phobius"/>
    </source>
</evidence>
<feature type="domain" description="DUF3899" evidence="2">
    <location>
        <begin position="41"/>
        <end position="124"/>
    </location>
</feature>
<accession>A0A0R1MAE0</accession>
<gene>
    <name evidence="3" type="ORF">FC81_GL001045</name>
</gene>
<dbReference type="InterPro" id="IPR025007">
    <property type="entry name" value="DUF3899"/>
</dbReference>
<dbReference type="PATRIC" id="fig|1423731.3.peg.1076"/>
<keyword evidence="1" id="KW-0472">Membrane</keyword>
<reference evidence="3 4" key="1">
    <citation type="journal article" date="2015" name="Genome Announc.">
        <title>Expanding the biotechnology potential of lactobacilli through comparative genomics of 213 strains and associated genera.</title>
        <authorList>
            <person name="Sun Z."/>
            <person name="Harris H.M."/>
            <person name="McCann A."/>
            <person name="Guo C."/>
            <person name="Argimon S."/>
            <person name="Zhang W."/>
            <person name="Yang X."/>
            <person name="Jeffery I.B."/>
            <person name="Cooney J.C."/>
            <person name="Kagawa T.F."/>
            <person name="Liu W."/>
            <person name="Song Y."/>
            <person name="Salvetti E."/>
            <person name="Wrobel A."/>
            <person name="Rasinkangas P."/>
            <person name="Parkhill J."/>
            <person name="Rea M.C."/>
            <person name="O'Sullivan O."/>
            <person name="Ritari J."/>
            <person name="Douillard F.P."/>
            <person name="Paul Ross R."/>
            <person name="Yang R."/>
            <person name="Briner A.E."/>
            <person name="Felis G.E."/>
            <person name="de Vos W.M."/>
            <person name="Barrangou R."/>
            <person name="Klaenhammer T.R."/>
            <person name="Caufield P.W."/>
            <person name="Cui Y."/>
            <person name="Zhang H."/>
            <person name="O'Toole P.W."/>
        </authorList>
    </citation>
    <scope>NUCLEOTIDE SEQUENCE [LARGE SCALE GENOMIC DNA]</scope>
    <source>
        <strain evidence="3 4">DSM 19910</strain>
    </source>
</reference>
<protein>
    <recommendedName>
        <fullName evidence="2">DUF3899 domain-containing protein</fullName>
    </recommendedName>
</protein>
<comment type="caution">
    <text evidence="3">The sequence shown here is derived from an EMBL/GenBank/DDBJ whole genome shotgun (WGS) entry which is preliminary data.</text>
</comment>